<feature type="chain" id="PRO_5005657107" evidence="7">
    <location>
        <begin position="28"/>
        <end position="203"/>
    </location>
</feature>
<keyword evidence="4" id="KW-0165">Cleavage on pair of basic residues</keyword>
<keyword evidence="8" id="KW-1185">Reference proteome</keyword>
<evidence type="ECO:0000256" key="2">
    <source>
        <dbReference type="ARBA" id="ARBA00006356"/>
    </source>
</evidence>
<keyword evidence="5" id="KW-0027">Amidation</keyword>
<keyword evidence="6" id="KW-0527">Neuropeptide</keyword>
<name>A0A0M3IPQ8_ASCLU</name>
<protein>
    <submittedName>
        <fullName evidence="9">FMRFamide-like neuropeptides 1</fullName>
    </submittedName>
</protein>
<evidence type="ECO:0000256" key="7">
    <source>
        <dbReference type="SAM" id="SignalP"/>
    </source>
</evidence>
<feature type="signal peptide" evidence="7">
    <location>
        <begin position="1"/>
        <end position="27"/>
    </location>
</feature>
<evidence type="ECO:0000313" key="8">
    <source>
        <dbReference type="Proteomes" id="UP000036681"/>
    </source>
</evidence>
<keyword evidence="7" id="KW-0732">Signal</keyword>
<dbReference type="GO" id="GO:0007218">
    <property type="term" value="P:neuropeptide signaling pathway"/>
    <property type="evidence" value="ECO:0007669"/>
    <property type="project" value="UniProtKB-KW"/>
</dbReference>
<dbReference type="GO" id="GO:0005576">
    <property type="term" value="C:extracellular region"/>
    <property type="evidence" value="ECO:0007669"/>
    <property type="project" value="UniProtKB-SubCell"/>
</dbReference>
<evidence type="ECO:0000313" key="9">
    <source>
        <dbReference type="WBParaSite" id="ALUE_0002073601-mRNA-1"/>
    </source>
</evidence>
<dbReference type="PANTHER" id="PTHR20986">
    <property type="entry name" value="FMRFAMIDE-RELATED PEPTIDES"/>
    <property type="match status" value="1"/>
</dbReference>
<keyword evidence="3" id="KW-0964">Secreted</keyword>
<evidence type="ECO:0000256" key="5">
    <source>
        <dbReference type="ARBA" id="ARBA00022815"/>
    </source>
</evidence>
<dbReference type="WBParaSite" id="ALUE_0002073601-mRNA-1">
    <property type="protein sequence ID" value="ALUE_0002073601-mRNA-1"/>
    <property type="gene ID" value="ALUE_0002073601"/>
</dbReference>
<evidence type="ECO:0000256" key="3">
    <source>
        <dbReference type="ARBA" id="ARBA00022525"/>
    </source>
</evidence>
<dbReference type="Pfam" id="PF01581">
    <property type="entry name" value="FARP"/>
    <property type="match status" value="8"/>
</dbReference>
<evidence type="ECO:0000256" key="6">
    <source>
        <dbReference type="ARBA" id="ARBA00023320"/>
    </source>
</evidence>
<comment type="similarity">
    <text evidence="2">Belongs to the FARP (FMRFamide related peptide) family.</text>
</comment>
<dbReference type="Proteomes" id="UP000036681">
    <property type="component" value="Unplaced"/>
</dbReference>
<dbReference type="PANTHER" id="PTHR20986:SF24">
    <property type="entry name" value="FMRFAMIDE-LIKE NEUROPEPTIDES 1"/>
    <property type="match status" value="1"/>
</dbReference>
<evidence type="ECO:0000256" key="4">
    <source>
        <dbReference type="ARBA" id="ARBA00022685"/>
    </source>
</evidence>
<reference evidence="9" key="1">
    <citation type="submission" date="2017-02" db="UniProtKB">
        <authorList>
            <consortium name="WormBaseParasite"/>
        </authorList>
    </citation>
    <scope>IDENTIFICATION</scope>
</reference>
<accession>A0A0M3IPQ8</accession>
<evidence type="ECO:0000256" key="1">
    <source>
        <dbReference type="ARBA" id="ARBA00004613"/>
    </source>
</evidence>
<dbReference type="AlphaFoldDB" id="A0A0M3IPQ8"/>
<dbReference type="InterPro" id="IPR051041">
    <property type="entry name" value="FMRFamide-related_np"/>
</dbReference>
<dbReference type="InterPro" id="IPR002544">
    <property type="entry name" value="FMRFamid-related_peptide-like"/>
</dbReference>
<organism evidence="8 9">
    <name type="scientific">Ascaris lumbricoides</name>
    <name type="common">Giant roundworm</name>
    <dbReference type="NCBI Taxonomy" id="6252"/>
    <lineage>
        <taxon>Eukaryota</taxon>
        <taxon>Metazoa</taxon>
        <taxon>Ecdysozoa</taxon>
        <taxon>Nematoda</taxon>
        <taxon>Chromadorea</taxon>
        <taxon>Rhabditida</taxon>
        <taxon>Spirurina</taxon>
        <taxon>Ascaridomorpha</taxon>
        <taxon>Ascaridoidea</taxon>
        <taxon>Ascarididae</taxon>
        <taxon>Ascaris</taxon>
    </lineage>
</organism>
<comment type="subcellular location">
    <subcellularLocation>
        <location evidence="1">Secreted</location>
    </subcellularLocation>
</comment>
<proteinExistence type="inferred from homology"/>
<sequence length="203" mass="23378">MMRQSHSVMSPLHVALFLIFCSSQVLGECCNDGQTSDFCAVFNMLSPTEQAEVRSYLGDNCDGDADEAVRKIEKRKPNFIRFGRTAPPLTFGKKGSDPNFLRFGRTPSNNFLRFGKSNQAQNFLRFGRNAEPNFLRFGRPADPNFLRFGKSAEPNFLRFGKRSDIGISEPNFLRFGRNNFLRFGRNDQFDREYRKPNFLRFGK</sequence>